<organism evidence="2 3">
    <name type="scientific">Novosphingobium anseongense</name>
    <dbReference type="NCBI Taxonomy" id="3133436"/>
    <lineage>
        <taxon>Bacteria</taxon>
        <taxon>Pseudomonadati</taxon>
        <taxon>Pseudomonadota</taxon>
        <taxon>Alphaproteobacteria</taxon>
        <taxon>Sphingomonadales</taxon>
        <taxon>Sphingomonadaceae</taxon>
        <taxon>Novosphingobium</taxon>
    </lineage>
</organism>
<dbReference type="Proteomes" id="UP001361239">
    <property type="component" value="Unassembled WGS sequence"/>
</dbReference>
<name>A0ABU8RX24_9SPHN</name>
<dbReference type="InterPro" id="IPR011010">
    <property type="entry name" value="DNA_brk_join_enz"/>
</dbReference>
<protein>
    <recommendedName>
        <fullName evidence="4">Tyr recombinase domain-containing protein</fullName>
    </recommendedName>
</protein>
<sequence length="668" mass="74229">MTFKRLANDHIDSLLMENRSVGLWWEEWETLKDFQITPLSRVCDPIWRIPSEWAAAGDRRDHMLTVDFTKIHSGVGDDRIFDAATRRIQRHCVVNAVMTVRYQGRTLNPPAPGTWIKMCQLMLPVTRYLVASVGMQESVFISEGELELFGGLSPEKLSEIMSLFPSCFHLWVPRLNAFLANGVISDWPAPDVEKPLFKPRKGDHASMPFSDQALTQILSAALWLNDIHGDVLSAYIETKDVGIYSSERRRHSEQYRARRVAVAEWKSESMRPGVRFPYGLLLAGARKEKSVKTEWPPETVSGLRRLVFLCQVARLIIILFATGQRIGEAAALPPDCLSAVDDSKVLNGFRFKDVDATQGEARSWPFPQAAVRAIENQLDLLKRLGSGGETLWRSFGGRAIDSGLLKTEHAVLSFGRSVTMLDGTPLEQLDGPTTCHRFRYSIARLIGLALAGAPQVLYDVLGHAEIETTMGYQLRSPEFHDMVNQIRLEVKAVQIKEAVLGHETNGGRGADLVGTVMRRLLPSYAPDALETDDIENAVKILGDAEVVRPGVLCLAQPLERGACSSSLGIRDVGACTPGCTHRLEQSALRQDRRNKLSYLIRTAEAASGGSLVFYQGQLLSCLEAFPDLLPEVEDKGLRNALRGCTPATWSGSRQEVRDRLTRLFGNSL</sequence>
<reference evidence="2 3" key="1">
    <citation type="submission" date="2024-03" db="EMBL/GenBank/DDBJ databases">
        <authorList>
            <person name="Jo J.-H."/>
        </authorList>
    </citation>
    <scope>NUCLEOTIDE SEQUENCE [LARGE SCALE GENOMIC DNA]</scope>
    <source>
        <strain evidence="2 3">PS1R-30</strain>
    </source>
</reference>
<evidence type="ECO:0000256" key="1">
    <source>
        <dbReference type="ARBA" id="ARBA00023172"/>
    </source>
</evidence>
<comment type="caution">
    <text evidence="2">The sequence shown here is derived from an EMBL/GenBank/DDBJ whole genome shotgun (WGS) entry which is preliminary data.</text>
</comment>
<dbReference type="SUPFAM" id="SSF56349">
    <property type="entry name" value="DNA breaking-rejoining enzymes"/>
    <property type="match status" value="1"/>
</dbReference>
<accession>A0ABU8RX24</accession>
<evidence type="ECO:0000313" key="2">
    <source>
        <dbReference type="EMBL" id="MEJ5977581.1"/>
    </source>
</evidence>
<gene>
    <name evidence="2" type="ORF">WG901_13105</name>
</gene>
<dbReference type="EMBL" id="JBBHJZ010000002">
    <property type="protein sequence ID" value="MEJ5977581.1"/>
    <property type="molecule type" value="Genomic_DNA"/>
</dbReference>
<evidence type="ECO:0000313" key="3">
    <source>
        <dbReference type="Proteomes" id="UP001361239"/>
    </source>
</evidence>
<proteinExistence type="predicted"/>
<dbReference type="RefSeq" id="WP_339587513.1">
    <property type="nucleotide sequence ID" value="NZ_JBBHJZ010000002.1"/>
</dbReference>
<keyword evidence="3" id="KW-1185">Reference proteome</keyword>
<evidence type="ECO:0008006" key="4">
    <source>
        <dbReference type="Google" id="ProtNLM"/>
    </source>
</evidence>
<keyword evidence="1" id="KW-0233">DNA recombination</keyword>
<dbReference type="InterPro" id="IPR013762">
    <property type="entry name" value="Integrase-like_cat_sf"/>
</dbReference>
<dbReference type="Gene3D" id="1.10.443.10">
    <property type="entry name" value="Intergrase catalytic core"/>
    <property type="match status" value="1"/>
</dbReference>